<accession>A0ACB8EK28</accession>
<keyword evidence="2" id="KW-1185">Reference proteome</keyword>
<organism evidence="1 2">
    <name type="scientific">Sphaerodactylus townsendi</name>
    <dbReference type="NCBI Taxonomy" id="933632"/>
    <lineage>
        <taxon>Eukaryota</taxon>
        <taxon>Metazoa</taxon>
        <taxon>Chordata</taxon>
        <taxon>Craniata</taxon>
        <taxon>Vertebrata</taxon>
        <taxon>Euteleostomi</taxon>
        <taxon>Lepidosauria</taxon>
        <taxon>Squamata</taxon>
        <taxon>Bifurcata</taxon>
        <taxon>Gekkota</taxon>
        <taxon>Sphaerodactylidae</taxon>
        <taxon>Sphaerodactylus</taxon>
    </lineage>
</organism>
<reference evidence="1" key="1">
    <citation type="submission" date="2021-08" db="EMBL/GenBank/DDBJ databases">
        <title>The first chromosome-level gecko genome reveals the dynamic sex chromosomes of Neotropical dwarf geckos (Sphaerodactylidae: Sphaerodactylus).</title>
        <authorList>
            <person name="Pinto B.J."/>
            <person name="Keating S.E."/>
            <person name="Gamble T."/>
        </authorList>
    </citation>
    <scope>NUCLEOTIDE SEQUENCE</scope>
    <source>
        <strain evidence="1">TG3544</strain>
    </source>
</reference>
<evidence type="ECO:0000313" key="1">
    <source>
        <dbReference type="EMBL" id="KAH7992898.1"/>
    </source>
</evidence>
<name>A0ACB8EK28_9SAUR</name>
<evidence type="ECO:0000313" key="2">
    <source>
        <dbReference type="Proteomes" id="UP000827872"/>
    </source>
</evidence>
<protein>
    <submittedName>
        <fullName evidence="1">Uncharacterized protein</fullName>
    </submittedName>
</protein>
<comment type="caution">
    <text evidence="1">The sequence shown here is derived from an EMBL/GenBank/DDBJ whole genome shotgun (WGS) entry which is preliminary data.</text>
</comment>
<dbReference type="EMBL" id="CM037616">
    <property type="protein sequence ID" value="KAH7992898.1"/>
    <property type="molecule type" value="Genomic_DNA"/>
</dbReference>
<dbReference type="Proteomes" id="UP000827872">
    <property type="component" value="Linkage Group LG03"/>
</dbReference>
<gene>
    <name evidence="1" type="ORF">K3G42_027983</name>
</gene>
<proteinExistence type="predicted"/>
<sequence length="82" mass="9438">MSPLYTLLLRLFQALQHEDASGIYAQGSQKDRMKFRHIHPSYTKAAERFLLHSCCKCFHPKVEQPEMASHSVQSDLHVQGNL</sequence>